<feature type="chain" id="PRO_5045600788" evidence="3">
    <location>
        <begin position="32"/>
        <end position="1006"/>
    </location>
</feature>
<dbReference type="Proteomes" id="UP000778578">
    <property type="component" value="Unassembled WGS sequence"/>
</dbReference>
<feature type="signal peptide" evidence="3">
    <location>
        <begin position="1"/>
        <end position="31"/>
    </location>
</feature>
<evidence type="ECO:0000313" key="5">
    <source>
        <dbReference type="Proteomes" id="UP000778578"/>
    </source>
</evidence>
<dbReference type="InterPro" id="IPR013517">
    <property type="entry name" value="FG-GAP"/>
</dbReference>
<dbReference type="Gene3D" id="2.115.10.10">
    <property type="entry name" value="Tachylectin 2"/>
    <property type="match status" value="1"/>
</dbReference>
<evidence type="ECO:0000256" key="3">
    <source>
        <dbReference type="SAM" id="SignalP"/>
    </source>
</evidence>
<keyword evidence="5" id="KW-1185">Reference proteome</keyword>
<name>A0ABS7Q6N5_9ACTN</name>
<sequence>MIRSTAVRRGVVVAAAVLAAAAAPLPPSARADDGPAPAETVIHTGLRGQADESYVDGFGAHGYVLGAEDGSRHWIDLGTNTDGGPLPRGYVAHTQGAVEERPGARSVDLVDLDAGTTARIPLPDGQQWTEAFTGDTLLTTTGGPDHTTSLHLLTATDGGVEDRTVTGALPDDNGGVGVSATGPGMAVLTSVDLDAHPNTHPAYALDLRTGTLTRIFADVSAPSLQHYVVGADRVGVCSDYSCTSLYTVSRDDLAGPSERTSLPVSPNGTAGSLALVGDHVLVGQWASARWGGAVSAVPLAGGPAQEVVAGTSEESSLAVGPDGTVLVVGGTDVDDWGVQRIRQASDGTFAATLVRALRSPAHVSGISVSGGQLAYTTDEPEQISTLRRSVSQDSPPAVGDPQTLGTGPTTGPLVGRGDGSFVRQDGSGTTVSPPVVGPDDSRQPAGYPAQRAAISDASLDYAVFYDKTYGITDVVGLRPGFQDREFVGGVNALWADTLWRPGATAGTVQAYDLRSGRVTQTVSIGSSCVPDSLQADGLWLYWSCGSSAGVRDLRDGHEIAVPPGTTQLGDGFLVRDDTAAGKLVLTDFHTGTATSQDLADFTGTAAGGPGITWSVDKVSGTLAYVDTAQQIHLRHIDVPPGPVWVLGSVPWYSGNIDLGPGPVPAADAWRWSPVLSRPATSWALTVRGSTGAVVATVSGSSVSGTWTPSLVWDYTDQAGHAVRDGVYSWSAAFADGSAAPATPTTAGTLTVRGGAAWRDFTGDGTGDLLALTPGGRLDVRPGNGKGGIGAGPGAQGWPTTSTYVPFTDLDGDRCNDLLVRNAAGQLWRYAGQCGKAFVPSGARTLIGGGWNVYNTLIAPGDLTGDGRADLLARTPSGDLYLYATTSSGVFAPRVKIGWGFGIYSVMTGMGGAADGEPGSLVARDSAGVLWNYVTSGQGGLQTRQRIGAGWNIYNSLVGVGRLDDGSPYLVARDGAGDLWRYRYAWTGAVGPRVKIGWAWQTYRSLL</sequence>
<proteinExistence type="predicted"/>
<evidence type="ECO:0000313" key="4">
    <source>
        <dbReference type="EMBL" id="MBY8877439.1"/>
    </source>
</evidence>
<dbReference type="Pfam" id="PF13517">
    <property type="entry name" value="FG-GAP_3"/>
    <property type="match status" value="1"/>
</dbReference>
<keyword evidence="1 3" id="KW-0732">Signal</keyword>
<accession>A0ABS7Q6N5</accession>
<feature type="region of interest" description="Disordered" evidence="2">
    <location>
        <begin position="386"/>
        <end position="447"/>
    </location>
</feature>
<dbReference type="Gene3D" id="2.60.40.4070">
    <property type="match status" value="1"/>
</dbReference>
<dbReference type="EMBL" id="JAINZZ010000006">
    <property type="protein sequence ID" value="MBY8877439.1"/>
    <property type="molecule type" value="Genomic_DNA"/>
</dbReference>
<dbReference type="SUPFAM" id="SSF69318">
    <property type="entry name" value="Integrin alpha N-terminal domain"/>
    <property type="match status" value="1"/>
</dbReference>
<feature type="compositionally biased region" description="Low complexity" evidence="2">
    <location>
        <begin position="403"/>
        <end position="415"/>
    </location>
</feature>
<reference evidence="4 5" key="1">
    <citation type="submission" date="2021-08" db="EMBL/GenBank/DDBJ databases">
        <title>WGS of actinomycetes from Thailand.</title>
        <authorList>
            <person name="Thawai C."/>
        </authorList>
    </citation>
    <scope>NUCLEOTIDE SEQUENCE [LARGE SCALE GENOMIC DNA]</scope>
    <source>
        <strain evidence="4 5">PLK6-54</strain>
    </source>
</reference>
<dbReference type="InterPro" id="IPR028994">
    <property type="entry name" value="Integrin_alpha_N"/>
</dbReference>
<dbReference type="PROSITE" id="PS51318">
    <property type="entry name" value="TAT"/>
    <property type="match status" value="1"/>
</dbReference>
<gene>
    <name evidence="4" type="ORF">K7862_07270</name>
</gene>
<dbReference type="InterPro" id="IPR006311">
    <property type="entry name" value="TAT_signal"/>
</dbReference>
<organism evidence="4 5">
    <name type="scientific">Actinacidiphila acidipaludis</name>
    <dbReference type="NCBI Taxonomy" id="2873382"/>
    <lineage>
        <taxon>Bacteria</taxon>
        <taxon>Bacillati</taxon>
        <taxon>Actinomycetota</taxon>
        <taxon>Actinomycetes</taxon>
        <taxon>Kitasatosporales</taxon>
        <taxon>Streptomycetaceae</taxon>
        <taxon>Actinacidiphila</taxon>
    </lineage>
</organism>
<dbReference type="SUPFAM" id="SSF101908">
    <property type="entry name" value="Putative isomerase YbhE"/>
    <property type="match status" value="1"/>
</dbReference>
<evidence type="ECO:0000256" key="1">
    <source>
        <dbReference type="ARBA" id="ARBA00022729"/>
    </source>
</evidence>
<comment type="caution">
    <text evidence="4">The sequence shown here is derived from an EMBL/GenBank/DDBJ whole genome shotgun (WGS) entry which is preliminary data.</text>
</comment>
<evidence type="ECO:0000256" key="2">
    <source>
        <dbReference type="SAM" id="MobiDB-lite"/>
    </source>
</evidence>
<protein>
    <submittedName>
        <fullName evidence="4">FG-GAP-like repeat-containing protein</fullName>
    </submittedName>
</protein>
<dbReference type="RefSeq" id="WP_222961604.1">
    <property type="nucleotide sequence ID" value="NZ_JAINZZ010000006.1"/>
</dbReference>